<dbReference type="RefSeq" id="YP_009598966.1">
    <property type="nucleotide sequence ID" value="NC_041911.1"/>
</dbReference>
<evidence type="ECO:0000256" key="1">
    <source>
        <dbReference type="SAM" id="Phobius"/>
    </source>
</evidence>
<sequence>MSIWKWVGLAYLGLSLVFTLYLLGVMISEDIRMYREPWRKNTSKFGYNLKWGGIGWWFLIATLPGFNLVLISIPILNRELFRFIKERMKKHGNRKTDRSST</sequence>
<keyword evidence="1" id="KW-0812">Transmembrane</keyword>
<dbReference type="Proteomes" id="UP000222831">
    <property type="component" value="Segment"/>
</dbReference>
<accession>A0A1L7N191</accession>
<protein>
    <recommendedName>
        <fullName evidence="4">Transmembrane protein</fullName>
    </recommendedName>
</protein>
<feature type="transmembrane region" description="Helical" evidence="1">
    <location>
        <begin position="7"/>
        <end position="27"/>
    </location>
</feature>
<dbReference type="KEGG" id="vg:40074668"/>
<evidence type="ECO:0000313" key="2">
    <source>
        <dbReference type="EMBL" id="BAW19247.1"/>
    </source>
</evidence>
<reference evidence="2 3" key="1">
    <citation type="submission" date="2016-12" db="EMBL/GenBank/DDBJ databases">
        <title>Characterization of two jumbo phages RP12 and RP31 infecting the phytopathogen Ralstonia solanacearum.</title>
        <authorList>
            <person name="Kawasaki T."/>
            <person name="Yoshikawa G."/>
            <person name="Ogata H."/>
            <person name="Yamada T."/>
        </authorList>
    </citation>
    <scope>NUCLEOTIDE SEQUENCE [LARGE SCALE GENOMIC DNA]</scope>
    <source>
        <strain evidence="2 3">RP12</strain>
    </source>
</reference>
<dbReference type="GeneID" id="40074668"/>
<feature type="transmembrane region" description="Helical" evidence="1">
    <location>
        <begin position="54"/>
        <end position="77"/>
    </location>
</feature>
<keyword evidence="1" id="KW-1133">Transmembrane helix</keyword>
<evidence type="ECO:0008006" key="4">
    <source>
        <dbReference type="Google" id="ProtNLM"/>
    </source>
</evidence>
<keyword evidence="1" id="KW-0472">Membrane</keyword>
<proteinExistence type="predicted"/>
<organism evidence="2 3">
    <name type="scientific">Ralstonia phage RP12</name>
    <dbReference type="NCBI Taxonomy" id="1923889"/>
    <lineage>
        <taxon>Viruses</taxon>
        <taxon>Duplodnaviria</taxon>
        <taxon>Heunggongvirae</taxon>
        <taxon>Uroviricota</taxon>
        <taxon>Caudoviricetes</taxon>
        <taxon>Chimalliviridae</taxon>
        <taxon>Ripduovirus</taxon>
        <taxon>Ripduovirus RP12</taxon>
    </lineage>
</organism>
<keyword evidence="3" id="KW-1185">Reference proteome</keyword>
<evidence type="ECO:0000313" key="3">
    <source>
        <dbReference type="Proteomes" id="UP000222831"/>
    </source>
</evidence>
<dbReference type="EMBL" id="AP017924">
    <property type="protein sequence ID" value="BAW19247.1"/>
    <property type="molecule type" value="Genomic_DNA"/>
</dbReference>
<name>A0A1L7N191_9CAUD</name>